<reference evidence="15" key="1">
    <citation type="submission" date="2013-10" db="EMBL/GenBank/DDBJ databases">
        <title>Genome sequencing of Onchocerca volvulus.</title>
        <authorList>
            <person name="Cotton J."/>
            <person name="Tsai J."/>
            <person name="Stanley E."/>
            <person name="Tracey A."/>
            <person name="Holroyd N."/>
            <person name="Lustigman S."/>
            <person name="Berriman M."/>
        </authorList>
    </citation>
    <scope>NUCLEOTIDE SEQUENCE</scope>
</reference>
<dbReference type="PANTHER" id="PTHR23355:SF35">
    <property type="entry name" value="EXOSOME COMPLEX EXONUCLEASE RRP44"/>
    <property type="match status" value="1"/>
</dbReference>
<dbReference type="EnsemblMetazoa" id="OVOC9825.1">
    <property type="protein sequence ID" value="OVOC9825.1"/>
    <property type="gene ID" value="WBGene00246634"/>
</dbReference>
<keyword evidence="3" id="KW-0698">rRNA processing</keyword>
<dbReference type="Proteomes" id="UP000024404">
    <property type="component" value="Unassembled WGS sequence"/>
</dbReference>
<protein>
    <recommendedName>
        <fullName evidence="10">Protein DIS3 homolog</fullName>
    </recommendedName>
    <alternativeName>
        <fullName evidence="11">Ribosomal RNA-processing protein 44</fullName>
    </alternativeName>
</protein>
<evidence type="ECO:0000256" key="3">
    <source>
        <dbReference type="ARBA" id="ARBA00022552"/>
    </source>
</evidence>
<dbReference type="Pfam" id="PF17215">
    <property type="entry name" value="Rrp44_S1"/>
    <property type="match status" value="1"/>
</dbReference>
<evidence type="ECO:0000256" key="5">
    <source>
        <dbReference type="ARBA" id="ARBA00022801"/>
    </source>
</evidence>
<evidence type="ECO:0000313" key="14">
    <source>
        <dbReference type="EnsemblMetazoa" id="OVOC9825.1"/>
    </source>
</evidence>
<dbReference type="SMART" id="SM00955">
    <property type="entry name" value="RNB"/>
    <property type="match status" value="1"/>
</dbReference>
<evidence type="ECO:0000256" key="11">
    <source>
        <dbReference type="ARBA" id="ARBA00077930"/>
    </source>
</evidence>
<evidence type="ECO:0000256" key="2">
    <source>
        <dbReference type="ARBA" id="ARBA00005785"/>
    </source>
</evidence>
<dbReference type="GO" id="GO:0003723">
    <property type="term" value="F:RNA binding"/>
    <property type="evidence" value="ECO:0007669"/>
    <property type="project" value="UniProtKB-KW"/>
</dbReference>
<dbReference type="Gene3D" id="2.40.50.140">
    <property type="entry name" value="Nucleic acid-binding proteins"/>
    <property type="match status" value="1"/>
</dbReference>
<dbReference type="GO" id="GO:0016075">
    <property type="term" value="P:rRNA catabolic process"/>
    <property type="evidence" value="ECO:0007669"/>
    <property type="project" value="TreeGrafter"/>
</dbReference>
<dbReference type="OMA" id="GQVMRNN"/>
<dbReference type="InterPro" id="IPR050180">
    <property type="entry name" value="RNR_Ribonuclease"/>
</dbReference>
<accession>A0A8R1U2Q0</accession>
<dbReference type="CDD" id="cd09862">
    <property type="entry name" value="PIN_Rrp44-like"/>
    <property type="match status" value="1"/>
</dbReference>
<dbReference type="GO" id="GO:0000176">
    <property type="term" value="C:nuclear exosome (RNase complex)"/>
    <property type="evidence" value="ECO:0007669"/>
    <property type="project" value="UniProtKB-ARBA"/>
</dbReference>
<dbReference type="GO" id="GO:0004519">
    <property type="term" value="F:endonuclease activity"/>
    <property type="evidence" value="ECO:0007669"/>
    <property type="project" value="TreeGrafter"/>
</dbReference>
<comment type="similarity">
    <text evidence="2 12">Belongs to the RNR ribonuclease family.</text>
</comment>
<evidence type="ECO:0000259" key="13">
    <source>
        <dbReference type="SMART" id="SM00955"/>
    </source>
</evidence>
<dbReference type="InterPro" id="IPR041505">
    <property type="entry name" value="Dis3_CSD2"/>
</dbReference>
<dbReference type="PROSITE" id="PS01175">
    <property type="entry name" value="RIBONUCLEASE_II"/>
    <property type="match status" value="1"/>
</dbReference>
<dbReference type="InterPro" id="IPR033771">
    <property type="entry name" value="Rrp44_CSD1"/>
</dbReference>
<comment type="subcellular location">
    <subcellularLocation>
        <location evidence="1">Nucleus</location>
    </subcellularLocation>
</comment>
<evidence type="ECO:0000313" key="15">
    <source>
        <dbReference type="Proteomes" id="UP000024404"/>
    </source>
</evidence>
<evidence type="ECO:0000256" key="4">
    <source>
        <dbReference type="ARBA" id="ARBA00022722"/>
    </source>
</evidence>
<dbReference type="GO" id="GO:0000175">
    <property type="term" value="F:3'-5'-RNA exonuclease activity"/>
    <property type="evidence" value="ECO:0007669"/>
    <property type="project" value="TreeGrafter"/>
</dbReference>
<organism evidence="14 15">
    <name type="scientific">Onchocerca volvulus</name>
    <dbReference type="NCBI Taxonomy" id="6282"/>
    <lineage>
        <taxon>Eukaryota</taxon>
        <taxon>Metazoa</taxon>
        <taxon>Ecdysozoa</taxon>
        <taxon>Nematoda</taxon>
        <taxon>Chromadorea</taxon>
        <taxon>Rhabditida</taxon>
        <taxon>Spirurina</taxon>
        <taxon>Spiruromorpha</taxon>
        <taxon>Filarioidea</taxon>
        <taxon>Onchocercidae</taxon>
        <taxon>Onchocerca</taxon>
    </lineage>
</organism>
<evidence type="ECO:0000256" key="10">
    <source>
        <dbReference type="ARBA" id="ARBA00077221"/>
    </source>
</evidence>
<keyword evidence="5" id="KW-0378">Hydrolase</keyword>
<dbReference type="Pfam" id="PF17216">
    <property type="entry name" value="Rrp44_CSD1"/>
    <property type="match status" value="1"/>
</dbReference>
<dbReference type="InterPro" id="IPR033770">
    <property type="entry name" value="RRP44_S1"/>
</dbReference>
<name>A0A8R1U2Q0_ONCVO</name>
<evidence type="ECO:0000256" key="7">
    <source>
        <dbReference type="ARBA" id="ARBA00022839"/>
    </source>
</evidence>
<proteinExistence type="inferred from homology"/>
<dbReference type="Pfam" id="PF00773">
    <property type="entry name" value="RNB"/>
    <property type="match status" value="1"/>
</dbReference>
<dbReference type="PANTHER" id="PTHR23355">
    <property type="entry name" value="RIBONUCLEASE"/>
    <property type="match status" value="1"/>
</dbReference>
<dbReference type="GO" id="GO:0006364">
    <property type="term" value="P:rRNA processing"/>
    <property type="evidence" value="ECO:0007669"/>
    <property type="project" value="UniProtKB-KW"/>
</dbReference>
<feature type="domain" description="RNB" evidence="13">
    <location>
        <begin position="470"/>
        <end position="815"/>
    </location>
</feature>
<evidence type="ECO:0000256" key="9">
    <source>
        <dbReference type="ARBA" id="ARBA00023242"/>
    </source>
</evidence>
<evidence type="ECO:0000256" key="6">
    <source>
        <dbReference type="ARBA" id="ARBA00022835"/>
    </source>
</evidence>
<dbReference type="Gene3D" id="3.40.50.1010">
    <property type="entry name" value="5'-nuclease"/>
    <property type="match status" value="1"/>
</dbReference>
<dbReference type="InterPro" id="IPR012340">
    <property type="entry name" value="NA-bd_OB-fold"/>
</dbReference>
<keyword evidence="15" id="KW-1185">Reference proteome</keyword>
<evidence type="ECO:0000256" key="12">
    <source>
        <dbReference type="RuleBase" id="RU003901"/>
    </source>
</evidence>
<sequence>MLELNVKQSGISKRVLNVLYRKTKSGKVVKRVHEQYLRNDIGCGLDSCRSCRSVEGHSLTDLTTQISTAVPINHAIILDSSTIIRFHHLFDNLKFTNIIVTQTVWEDVKKSNPSSYKSMYKLCYESPDRKTYVFMDDFHYETHLDRITGESEEDRLTRSLIMCAKFYENHWKEFPIIPIVICGTAVARDRLKQQFENVFTLQEYIEGMEDNADLLDKLAVYNAESENRGRILFPEYLAHDLIQNGIRNGKFKKAVFQVSRENYTEAYVHVDEGTTWFIQGRINMNRAVNGDTVAVELLPESEWTCPQKVIRLRDVEEIEMKDAVDKEDDKDEEIQLKKPRMEDKIPSAKVVGIVKRNWRQYCGMILQPAMKDSTRVLFAAAERLIPRIRIETRQAERLRGKRIIVAIDSWPRDSRYPVGHYVRSIGVAGDRDTENEVLLLEHDVPHGPFSDAVYACLPKVPWHVPNESHRKDLRSLIICSVDPPGCTDIDDAFHCRQIAADRYELFPVGVHIADVSYFVRPDTAMDTEAAHRGTTVYLCDKRIDMLPELLSSDICSLRENVDRLAFSVIWTLTSDADIIDIKFHKSLIRSSGALTYEEAQNRIDDPSLVSLFCTLFSNSDPITMGLRTLLALSKKLKAKRHAKGALTLASSEIRFSIDSETKDPISVQEKKMLATNSMVEEFMLLANISVAERITADFPDCALLRRHPIPPEENYKPVVDMAKAKGFKMNVESGKALSESLDKAVDPNNAMLNTLFRMLTTRCMTQAVYFSSGSLPNEQYVHFGLAAPIYTHFTSPIRRYADIMVHRLLASSICADSTFPEMLKGDLVTKIANNLNYRHKQAQYAGRASVSLNTLLYFKGRTELHDGFVMGIRKNGIQVFVPAYGFESIVVFPSGSNYQVTDDSLIAEGVEVRSFQRITVKLSLDETDVQHIRLDMKLASPKIPGFSVDYILSAPEE</sequence>
<dbReference type="Gene3D" id="2.40.50.700">
    <property type="match status" value="1"/>
</dbReference>
<keyword evidence="7" id="KW-0269">Exonuclease</keyword>
<keyword evidence="9" id="KW-0539">Nucleus</keyword>
<keyword evidence="4" id="KW-0540">Nuclease</keyword>
<dbReference type="InterPro" id="IPR001900">
    <property type="entry name" value="RNase_II/R"/>
</dbReference>
<evidence type="ECO:0000256" key="8">
    <source>
        <dbReference type="ARBA" id="ARBA00022884"/>
    </source>
</evidence>
<dbReference type="AlphaFoldDB" id="A0A8R1U2Q0"/>
<dbReference type="EMBL" id="CMVM020000294">
    <property type="status" value="NOT_ANNOTATED_CDS"/>
    <property type="molecule type" value="Genomic_DNA"/>
</dbReference>
<dbReference type="InterPro" id="IPR022966">
    <property type="entry name" value="RNase_II/R_CS"/>
</dbReference>
<dbReference type="GO" id="GO:0000177">
    <property type="term" value="C:cytoplasmic exosome (RNase complex)"/>
    <property type="evidence" value="ECO:0007669"/>
    <property type="project" value="TreeGrafter"/>
</dbReference>
<evidence type="ECO:0000256" key="1">
    <source>
        <dbReference type="ARBA" id="ARBA00004123"/>
    </source>
</evidence>
<dbReference type="SUPFAM" id="SSF50249">
    <property type="entry name" value="Nucleic acid-binding proteins"/>
    <property type="match status" value="3"/>
</dbReference>
<reference evidence="14" key="2">
    <citation type="submission" date="2022-06" db="UniProtKB">
        <authorList>
            <consortium name="EnsemblMetazoa"/>
        </authorList>
    </citation>
    <scope>IDENTIFICATION</scope>
</reference>
<keyword evidence="6" id="KW-0271">Exosome</keyword>
<dbReference type="FunFam" id="2.40.50.700:FF:000001">
    <property type="entry name" value="Exosome complex exonuclease exoribonuclease (Rrp44)"/>
    <property type="match status" value="1"/>
</dbReference>
<dbReference type="Gene3D" id="2.40.50.690">
    <property type="match status" value="1"/>
</dbReference>
<dbReference type="GO" id="GO:0071031">
    <property type="term" value="P:nuclear mRNA surveillance of mRNA 3'-end processing"/>
    <property type="evidence" value="ECO:0007669"/>
    <property type="project" value="TreeGrafter"/>
</dbReference>
<keyword evidence="8" id="KW-0694">RNA-binding</keyword>
<dbReference type="Pfam" id="PF17849">
    <property type="entry name" value="OB_Dis3"/>
    <property type="match status" value="1"/>
</dbReference>